<protein>
    <submittedName>
        <fullName evidence="2">DUF4225 domain-containing protein</fullName>
    </submittedName>
</protein>
<evidence type="ECO:0000313" key="3">
    <source>
        <dbReference type="Proteomes" id="UP001203069"/>
    </source>
</evidence>
<accession>A0ABT0MQ30</accession>
<evidence type="ECO:0000313" key="2">
    <source>
        <dbReference type="EMBL" id="MCL2891953.1"/>
    </source>
</evidence>
<dbReference type="InterPro" id="IPR025320">
    <property type="entry name" value="DUF4225"/>
</dbReference>
<name>A0ABT0MQ30_9GAMM</name>
<organism evidence="2 3">
    <name type="scientific">Brenneria tiliae</name>
    <dbReference type="NCBI Taxonomy" id="2914984"/>
    <lineage>
        <taxon>Bacteria</taxon>
        <taxon>Pseudomonadati</taxon>
        <taxon>Pseudomonadota</taxon>
        <taxon>Gammaproteobacteria</taxon>
        <taxon>Enterobacterales</taxon>
        <taxon>Pectobacteriaceae</taxon>
        <taxon>Brenneria</taxon>
    </lineage>
</organism>
<dbReference type="Pfam" id="PF13988">
    <property type="entry name" value="DUF4225"/>
    <property type="match status" value="1"/>
</dbReference>
<keyword evidence="3" id="KW-1185">Reference proteome</keyword>
<dbReference type="Proteomes" id="UP001203069">
    <property type="component" value="Unassembled WGS sequence"/>
</dbReference>
<keyword evidence="1" id="KW-0812">Transmembrane</keyword>
<dbReference type="RefSeq" id="WP_249243771.1">
    <property type="nucleotide sequence ID" value="NZ_JAKPBZ010000105.1"/>
</dbReference>
<evidence type="ECO:0000256" key="1">
    <source>
        <dbReference type="SAM" id="Phobius"/>
    </source>
</evidence>
<keyword evidence="1" id="KW-0472">Membrane</keyword>
<dbReference type="EMBL" id="JAKPBZ010000105">
    <property type="protein sequence ID" value="MCL2891953.1"/>
    <property type="molecule type" value="Genomic_DNA"/>
</dbReference>
<comment type="caution">
    <text evidence="2">The sequence shown here is derived from an EMBL/GenBank/DDBJ whole genome shotgun (WGS) entry which is preliminary data.</text>
</comment>
<gene>
    <name evidence="2" type="ORF">MFP26_04465</name>
</gene>
<feature type="transmembrane region" description="Helical" evidence="1">
    <location>
        <begin position="142"/>
        <end position="159"/>
    </location>
</feature>
<keyword evidence="1" id="KW-1133">Transmembrane helix</keyword>
<sequence>MDIALFAADRNRNWFESMANLEARKLINTANIVSADHLTDGLTRIQFVQDIKKLISEQFSVISRARTDDERMACIHCLRTENSELLEQARMLKIGTAKLYAQVQYVQKENRIVGYVISAVHVVLAGTLIATGAFLIGTMTPIGVLVGAILVVDGANTISREAKRQIFNEPNSQGVIADSVMSAAEFMGFRSESGLAVFNTVSLAANVYSVFGLMRKPGAWRLFHYLRSDFYRKVDSISRPKLTMKLVGYGLKANVVFDLLTTDDQN</sequence>
<reference evidence="2 3" key="1">
    <citation type="submission" date="2022-02" db="EMBL/GenBank/DDBJ databases">
        <title>Description of Brenneria tiliae sp. nov. isolated from symptomatic Tilia x moltkei and Tilia x europaea trees in the UK.</title>
        <authorList>
            <person name="Kile H."/>
        </authorList>
    </citation>
    <scope>NUCLEOTIDE SEQUENCE [LARGE SCALE GENOMIC DNA]</scope>
    <source>
        <strain evidence="2 3">MC1SB4.1</strain>
    </source>
</reference>
<proteinExistence type="predicted"/>
<feature type="transmembrane region" description="Helical" evidence="1">
    <location>
        <begin position="112"/>
        <end position="136"/>
    </location>
</feature>